<sequence>MREIDTTSKQTIYDTFYNTRDWQKLREQAIERDNKECLWCKQEGRLTTSRLEVDHIKEVKDYPQLAYDLDNLRTLCKDCHNKRHGRYQKQSKSFDDELFSW</sequence>
<dbReference type="RefSeq" id="WP_070241869.1">
    <property type="nucleotide sequence ID" value="NZ_FMKB01000017.1"/>
</dbReference>
<dbReference type="SMART" id="SM00507">
    <property type="entry name" value="HNHc"/>
    <property type="match status" value="1"/>
</dbReference>
<proteinExistence type="inferred from homology"/>
<reference evidence="6 7" key="1">
    <citation type="submission" date="2018-08" db="EMBL/GenBank/DDBJ databases">
        <title>A genome reference for cultivated species of the human gut microbiota.</title>
        <authorList>
            <person name="Zou Y."/>
            <person name="Xue W."/>
            <person name="Luo G."/>
        </authorList>
    </citation>
    <scope>NUCLEOTIDE SEQUENCE [LARGE SCALE GENOMIC DNA]</scope>
    <source>
        <strain evidence="6 7">AF18-38</strain>
    </source>
</reference>
<dbReference type="GO" id="GO:0003676">
    <property type="term" value="F:nucleic acid binding"/>
    <property type="evidence" value="ECO:0007669"/>
    <property type="project" value="InterPro"/>
</dbReference>
<dbReference type="GO" id="GO:0016787">
    <property type="term" value="F:hydrolase activity"/>
    <property type="evidence" value="ECO:0007669"/>
    <property type="project" value="UniProtKB-KW"/>
</dbReference>
<dbReference type="Gene3D" id="1.10.30.50">
    <property type="match status" value="1"/>
</dbReference>
<name>A0A412PNW5_STRAP</name>
<evidence type="ECO:0000313" key="7">
    <source>
        <dbReference type="Proteomes" id="UP000284046"/>
    </source>
</evidence>
<dbReference type="EMBL" id="QRWZ01000003">
    <property type="protein sequence ID" value="RGT61678.1"/>
    <property type="molecule type" value="Genomic_DNA"/>
</dbReference>
<dbReference type="GO" id="GO:0004519">
    <property type="term" value="F:endonuclease activity"/>
    <property type="evidence" value="ECO:0007669"/>
    <property type="project" value="UniProtKB-KW"/>
</dbReference>
<dbReference type="PANTHER" id="PTHR41286:SF1">
    <property type="entry name" value="HNH NUCLEASE YAJD-RELATED"/>
    <property type="match status" value="1"/>
</dbReference>
<protein>
    <recommendedName>
        <fullName evidence="4">Putative HNH nuclease YajD</fullName>
    </recommendedName>
</protein>
<keyword evidence="2" id="KW-0378">Hydrolase</keyword>
<evidence type="ECO:0000256" key="3">
    <source>
        <dbReference type="ARBA" id="ARBA00038412"/>
    </source>
</evidence>
<dbReference type="Pfam" id="PF01844">
    <property type="entry name" value="HNH"/>
    <property type="match status" value="1"/>
</dbReference>
<gene>
    <name evidence="6" type="ORF">DWX18_03325</name>
</gene>
<dbReference type="PANTHER" id="PTHR41286">
    <property type="entry name" value="HNH NUCLEASE YAJD-RELATED"/>
    <property type="match status" value="1"/>
</dbReference>
<evidence type="ECO:0000313" key="6">
    <source>
        <dbReference type="EMBL" id="RGT61678.1"/>
    </source>
</evidence>
<dbReference type="CDD" id="cd00085">
    <property type="entry name" value="HNHc"/>
    <property type="match status" value="1"/>
</dbReference>
<keyword evidence="1" id="KW-0540">Nuclease</keyword>
<evidence type="ECO:0000256" key="1">
    <source>
        <dbReference type="ARBA" id="ARBA00022722"/>
    </source>
</evidence>
<evidence type="ECO:0000259" key="5">
    <source>
        <dbReference type="SMART" id="SM00507"/>
    </source>
</evidence>
<organism evidence="6 7">
    <name type="scientific">Streptococcus anginosus</name>
    <dbReference type="NCBI Taxonomy" id="1328"/>
    <lineage>
        <taxon>Bacteria</taxon>
        <taxon>Bacillati</taxon>
        <taxon>Bacillota</taxon>
        <taxon>Bacilli</taxon>
        <taxon>Lactobacillales</taxon>
        <taxon>Streptococcaceae</taxon>
        <taxon>Streptococcus</taxon>
        <taxon>Streptococcus anginosus group</taxon>
    </lineage>
</organism>
<comment type="caution">
    <text evidence="6">The sequence shown here is derived from an EMBL/GenBank/DDBJ whole genome shotgun (WGS) entry which is preliminary data.</text>
</comment>
<dbReference type="InterPro" id="IPR003615">
    <property type="entry name" value="HNH_nuc"/>
</dbReference>
<evidence type="ECO:0000256" key="4">
    <source>
        <dbReference type="ARBA" id="ARBA00040194"/>
    </source>
</evidence>
<evidence type="ECO:0000256" key="2">
    <source>
        <dbReference type="ARBA" id="ARBA00022801"/>
    </source>
</evidence>
<accession>A0A412PNW5</accession>
<keyword evidence="6" id="KW-0255">Endonuclease</keyword>
<comment type="similarity">
    <text evidence="3">Belongs to the HNH nuclease family.</text>
</comment>
<dbReference type="GO" id="GO:0005829">
    <property type="term" value="C:cytosol"/>
    <property type="evidence" value="ECO:0007669"/>
    <property type="project" value="TreeGrafter"/>
</dbReference>
<dbReference type="InterPro" id="IPR002711">
    <property type="entry name" value="HNH"/>
</dbReference>
<feature type="domain" description="HNH nuclease" evidence="5">
    <location>
        <begin position="24"/>
        <end position="81"/>
    </location>
</feature>
<dbReference type="Proteomes" id="UP000284046">
    <property type="component" value="Unassembled WGS sequence"/>
</dbReference>
<dbReference type="AlphaFoldDB" id="A0A412PNW5"/>
<dbReference type="GO" id="GO:0008270">
    <property type="term" value="F:zinc ion binding"/>
    <property type="evidence" value="ECO:0007669"/>
    <property type="project" value="InterPro"/>
</dbReference>